<evidence type="ECO:0000313" key="2">
    <source>
        <dbReference type="Proteomes" id="UP000309340"/>
    </source>
</evidence>
<dbReference type="OrthoDB" id="3932451at2759"/>
<feature type="non-terminal residue" evidence="1">
    <location>
        <position position="1"/>
    </location>
</feature>
<name>A0A4U0VYK3_9PEZI</name>
<dbReference type="AlphaFoldDB" id="A0A4U0VYK3"/>
<dbReference type="EMBL" id="NAJQ01001671">
    <property type="protein sequence ID" value="TKA54877.1"/>
    <property type="molecule type" value="Genomic_DNA"/>
</dbReference>
<comment type="caution">
    <text evidence="1">The sequence shown here is derived from an EMBL/GenBank/DDBJ whole genome shotgun (WGS) entry which is preliminary data.</text>
</comment>
<evidence type="ECO:0000313" key="1">
    <source>
        <dbReference type="EMBL" id="TKA54877.1"/>
    </source>
</evidence>
<proteinExistence type="predicted"/>
<dbReference type="STRING" id="329884.A0A4U0VYK3"/>
<reference evidence="1 2" key="1">
    <citation type="submission" date="2017-03" db="EMBL/GenBank/DDBJ databases">
        <title>Genomes of endolithic fungi from Antarctica.</title>
        <authorList>
            <person name="Coleine C."/>
            <person name="Masonjones S."/>
            <person name="Stajich J.E."/>
        </authorList>
    </citation>
    <scope>NUCLEOTIDE SEQUENCE [LARGE SCALE GENOMIC DNA]</scope>
    <source>
        <strain evidence="1 2">CCFEE 5184</strain>
    </source>
</reference>
<gene>
    <name evidence="1" type="ORF">B0A55_11788</name>
</gene>
<accession>A0A4U0VYK3</accession>
<sequence length="260" mass="24674">TVAAGSSAGAVIVGSSTISLGQTTPVPTQAIMTASNGQQVTAVQQGSSAVFAVGASSITVAQGSTTTFAGQTIAAVSGATGITVDGSTVSLTPPTLATPGAVFTGSAGQSITVLQQGQSYIVQDGASTISLTAGVGTAFDGAVVSVPTSASGGAPSHAVVNGQTVALSEVSIPTAASAGAVLTGANNKPVTVLQQGSSYVIQDGSSTLALPTGSAASFDGMTISVPSAGGAPVVNGQAVTLSSLQTTLPEVATEAIFTDS</sequence>
<organism evidence="1 2">
    <name type="scientific">Friedmanniomyces simplex</name>
    <dbReference type="NCBI Taxonomy" id="329884"/>
    <lineage>
        <taxon>Eukaryota</taxon>
        <taxon>Fungi</taxon>
        <taxon>Dikarya</taxon>
        <taxon>Ascomycota</taxon>
        <taxon>Pezizomycotina</taxon>
        <taxon>Dothideomycetes</taxon>
        <taxon>Dothideomycetidae</taxon>
        <taxon>Mycosphaerellales</taxon>
        <taxon>Teratosphaeriaceae</taxon>
        <taxon>Friedmanniomyces</taxon>
    </lineage>
</organism>
<protein>
    <submittedName>
        <fullName evidence="1">Uncharacterized protein</fullName>
    </submittedName>
</protein>
<keyword evidence="2" id="KW-1185">Reference proteome</keyword>
<dbReference type="Proteomes" id="UP000309340">
    <property type="component" value="Unassembled WGS sequence"/>
</dbReference>